<dbReference type="AlphaFoldDB" id="A0AAW2EZD2"/>
<accession>A0AAW2EZD2</accession>
<evidence type="ECO:0000313" key="2">
    <source>
        <dbReference type="Proteomes" id="UP001430953"/>
    </source>
</evidence>
<keyword evidence="2" id="KW-1185">Reference proteome</keyword>
<dbReference type="EMBL" id="JADYXP020000015">
    <property type="protein sequence ID" value="KAL0109108.1"/>
    <property type="molecule type" value="Genomic_DNA"/>
</dbReference>
<gene>
    <name evidence="1" type="ORF">PUN28_014302</name>
</gene>
<reference evidence="1 2" key="1">
    <citation type="submission" date="2023-03" db="EMBL/GenBank/DDBJ databases">
        <title>High recombination rates correlate with genetic variation in Cardiocondyla obscurior ants.</title>
        <authorList>
            <person name="Errbii M."/>
        </authorList>
    </citation>
    <scope>NUCLEOTIDE SEQUENCE [LARGE SCALE GENOMIC DNA]</scope>
    <source>
        <strain evidence="1">Alpha-2009</strain>
        <tissue evidence="1">Whole body</tissue>
    </source>
</reference>
<sequence length="113" mass="12717">MNPVRGPAGERSPPSRVVVRMKYRFFLKTAYALLFPFAPTNLRNGRFVAAPLRRPASRRAGFESTRAKAREKTAFLPDGEGVGERRIREISRPVGVKLAFHGPARGELIRRDN</sequence>
<name>A0AAW2EZD2_9HYME</name>
<organism evidence="1 2">
    <name type="scientific">Cardiocondyla obscurior</name>
    <dbReference type="NCBI Taxonomy" id="286306"/>
    <lineage>
        <taxon>Eukaryota</taxon>
        <taxon>Metazoa</taxon>
        <taxon>Ecdysozoa</taxon>
        <taxon>Arthropoda</taxon>
        <taxon>Hexapoda</taxon>
        <taxon>Insecta</taxon>
        <taxon>Pterygota</taxon>
        <taxon>Neoptera</taxon>
        <taxon>Endopterygota</taxon>
        <taxon>Hymenoptera</taxon>
        <taxon>Apocrita</taxon>
        <taxon>Aculeata</taxon>
        <taxon>Formicoidea</taxon>
        <taxon>Formicidae</taxon>
        <taxon>Myrmicinae</taxon>
        <taxon>Cardiocondyla</taxon>
    </lineage>
</organism>
<evidence type="ECO:0000313" key="1">
    <source>
        <dbReference type="EMBL" id="KAL0109108.1"/>
    </source>
</evidence>
<dbReference type="Proteomes" id="UP001430953">
    <property type="component" value="Unassembled WGS sequence"/>
</dbReference>
<comment type="caution">
    <text evidence="1">The sequence shown here is derived from an EMBL/GenBank/DDBJ whole genome shotgun (WGS) entry which is preliminary data.</text>
</comment>
<protein>
    <submittedName>
        <fullName evidence="1">Uncharacterized protein</fullName>
    </submittedName>
</protein>
<proteinExistence type="predicted"/>